<comment type="subcellular location">
    <subcellularLocation>
        <location evidence="2">Cell inner membrane</location>
    </subcellularLocation>
</comment>
<dbReference type="Pfam" id="PF00672">
    <property type="entry name" value="HAMP"/>
    <property type="match status" value="1"/>
</dbReference>
<dbReference type="SUPFAM" id="SSF55073">
    <property type="entry name" value="Nucleotide cyclase"/>
    <property type="match status" value="1"/>
</dbReference>
<evidence type="ECO:0000256" key="2">
    <source>
        <dbReference type="ARBA" id="ARBA00004533"/>
    </source>
</evidence>
<keyword evidence="9" id="KW-1185">Reference proteome</keyword>
<dbReference type="GO" id="GO:0007165">
    <property type="term" value="P:signal transduction"/>
    <property type="evidence" value="ECO:0007669"/>
    <property type="project" value="InterPro"/>
</dbReference>
<dbReference type="InterPro" id="IPR003660">
    <property type="entry name" value="HAMP_dom"/>
</dbReference>
<dbReference type="PANTHER" id="PTHR46663">
    <property type="entry name" value="DIGUANYLATE CYCLASE DGCT-RELATED"/>
    <property type="match status" value="1"/>
</dbReference>
<dbReference type="InterPro" id="IPR052163">
    <property type="entry name" value="DGC-Regulatory_Protein"/>
</dbReference>
<dbReference type="Pfam" id="PF00990">
    <property type="entry name" value="GGDEF"/>
    <property type="match status" value="1"/>
</dbReference>
<proteinExistence type="predicted"/>
<dbReference type="GO" id="GO:0003824">
    <property type="term" value="F:catalytic activity"/>
    <property type="evidence" value="ECO:0007669"/>
    <property type="project" value="UniProtKB-ARBA"/>
</dbReference>
<dbReference type="NCBIfam" id="TIGR00254">
    <property type="entry name" value="GGDEF"/>
    <property type="match status" value="1"/>
</dbReference>
<feature type="transmembrane region" description="Helical" evidence="3">
    <location>
        <begin position="324"/>
        <end position="342"/>
    </location>
</feature>
<keyword evidence="3" id="KW-1133">Transmembrane helix</keyword>
<dbReference type="PROSITE" id="PS50887">
    <property type="entry name" value="GGDEF"/>
    <property type="match status" value="1"/>
</dbReference>
<dbReference type="Proteomes" id="UP000509383">
    <property type="component" value="Chromosome"/>
</dbReference>
<evidence type="ECO:0000256" key="3">
    <source>
        <dbReference type="SAM" id="Phobius"/>
    </source>
</evidence>
<accession>A0A6J4EA80</accession>
<dbReference type="SMART" id="SM00267">
    <property type="entry name" value="GGDEF"/>
    <property type="match status" value="1"/>
</dbReference>
<dbReference type="InterPro" id="IPR029787">
    <property type="entry name" value="Nucleotide_cyclase"/>
</dbReference>
<dbReference type="InterPro" id="IPR000160">
    <property type="entry name" value="GGDEF_dom"/>
</dbReference>
<dbReference type="EMBL" id="AP023189">
    <property type="protein sequence ID" value="BCG26652.1"/>
    <property type="molecule type" value="Genomic_DNA"/>
</dbReference>
<reference evidence="6 8" key="1">
    <citation type="submission" date="2020-05" db="EMBL/GenBank/DDBJ databases">
        <title>Characterization of novel class B3 metallo-beta-lactamase from novel Pseudomonas species.</title>
        <authorList>
            <person name="Yamada K."/>
            <person name="Aoki K."/>
            <person name="Ishii Y."/>
        </authorList>
    </citation>
    <scope>NUCLEOTIDE SEQUENCE [LARGE SCALE GENOMIC DNA]</scope>
    <source>
        <strain evidence="6 8">TUM18999</strain>
        <strain evidence="7 9">TUM20286</strain>
    </source>
</reference>
<dbReference type="Gene3D" id="3.30.70.270">
    <property type="match status" value="1"/>
</dbReference>
<dbReference type="CDD" id="cd01949">
    <property type="entry name" value="GGDEF"/>
    <property type="match status" value="1"/>
</dbReference>
<keyword evidence="3" id="KW-0472">Membrane</keyword>
<dbReference type="EMBL" id="BQKM01000001">
    <property type="protein sequence ID" value="GJN50613.1"/>
    <property type="molecule type" value="Genomic_DNA"/>
</dbReference>
<dbReference type="PANTHER" id="PTHR46663:SF2">
    <property type="entry name" value="GGDEF DOMAIN-CONTAINING PROTEIN"/>
    <property type="match status" value="1"/>
</dbReference>
<dbReference type="FunFam" id="3.30.70.270:FF:000001">
    <property type="entry name" value="Diguanylate cyclase domain protein"/>
    <property type="match status" value="1"/>
</dbReference>
<sequence length="574" mass="62440">MRMGLTVKLSILLACIGILSSGITGYFSYSANQALLVKEAEGNLLTSTELLGQRLSSLLSDIDADALTLADMPSSALVASLGSQPGDTGAKPHLAGVFATVMRLHPQYSQVRLISRQDHGIEVIRFDRDGQRMIEVDGLLLQEKGHFPYVFETLLLKPGQVYLAPITVNHERGAHSADGAPTLRVATPVAGKDGVVQGVVVINVDLKRFLEQLEADLPQGHQLYLANQWGDFLVHPVPAMAFGFDKGRRILIQDSFADTQRLLSRQAPSVLVNGLDAPTRAEGKIMAFVRKPFGLNGEEQFVVLGLSRPLEDVLGSGRSLGRSIIQMVLVFSVLALVLAVLFSRALTRPLQMLSHAARSFQTEHMHDVALPIARKDEIGVLARGFDLMRRELKSHMEMMSRNQQELRHLADHDSLTDLPNRRQFFQQLQRAICTVGEGGDELAVLFIDLDDFKKINDDMGHSVGDEVLIVVARRLRGAVRSGDLVARLGGDEFVVLIQGPDIAAAASAIVHKILIALADPVAIKGRPLEIGASIGLSIYPQDGTTAEALMLHADNAMYRTKLEGRKARAGAAPE</sequence>
<gene>
    <name evidence="6" type="ORF">TUM18999_48430</name>
    <name evidence="7" type="ORF">TUM20286_03650</name>
</gene>
<dbReference type="InterPro" id="IPR048760">
    <property type="entry name" value="VP0354-like_sensor_dom"/>
</dbReference>
<dbReference type="SUPFAM" id="SSF103190">
    <property type="entry name" value="Sensory domain-like"/>
    <property type="match status" value="1"/>
</dbReference>
<feature type="domain" description="HAMP" evidence="4">
    <location>
        <begin position="344"/>
        <end position="397"/>
    </location>
</feature>
<dbReference type="InterPro" id="IPR043128">
    <property type="entry name" value="Rev_trsase/Diguanyl_cyclase"/>
</dbReference>
<evidence type="ECO:0008006" key="10">
    <source>
        <dbReference type="Google" id="ProtNLM"/>
    </source>
</evidence>
<dbReference type="AlphaFoldDB" id="A0A6J4EA80"/>
<evidence type="ECO:0000256" key="1">
    <source>
        <dbReference type="ARBA" id="ARBA00001946"/>
    </source>
</evidence>
<dbReference type="GO" id="GO:0005886">
    <property type="term" value="C:plasma membrane"/>
    <property type="evidence" value="ECO:0007669"/>
    <property type="project" value="UniProtKB-SubCell"/>
</dbReference>
<feature type="domain" description="GGDEF" evidence="5">
    <location>
        <begin position="440"/>
        <end position="573"/>
    </location>
</feature>
<evidence type="ECO:0000259" key="4">
    <source>
        <dbReference type="PROSITE" id="PS50885"/>
    </source>
</evidence>
<dbReference type="CDD" id="cd06225">
    <property type="entry name" value="HAMP"/>
    <property type="match status" value="1"/>
</dbReference>
<dbReference type="Gene3D" id="3.30.450.20">
    <property type="entry name" value="PAS domain"/>
    <property type="match status" value="1"/>
</dbReference>
<dbReference type="Pfam" id="PF21623">
    <property type="entry name" value="HK_sensor_dom_bact"/>
    <property type="match status" value="1"/>
</dbReference>
<dbReference type="SUPFAM" id="SSF158472">
    <property type="entry name" value="HAMP domain-like"/>
    <property type="match status" value="1"/>
</dbReference>
<dbReference type="Gene3D" id="6.10.340.10">
    <property type="match status" value="1"/>
</dbReference>
<evidence type="ECO:0000313" key="7">
    <source>
        <dbReference type="EMBL" id="GJN50613.1"/>
    </source>
</evidence>
<comment type="cofactor">
    <cofactor evidence="1">
        <name>Mg(2+)</name>
        <dbReference type="ChEBI" id="CHEBI:18420"/>
    </cofactor>
</comment>
<dbReference type="Proteomes" id="UP001054892">
    <property type="component" value="Unassembled WGS sequence"/>
</dbReference>
<name>A0A6J4EA80_9PSED</name>
<evidence type="ECO:0000313" key="6">
    <source>
        <dbReference type="EMBL" id="BCG26652.1"/>
    </source>
</evidence>
<evidence type="ECO:0000259" key="5">
    <source>
        <dbReference type="PROSITE" id="PS50887"/>
    </source>
</evidence>
<dbReference type="InterPro" id="IPR029151">
    <property type="entry name" value="Sensor-like_sf"/>
</dbReference>
<protein>
    <recommendedName>
        <fullName evidence="10">Diguanylate cyclase</fullName>
    </recommendedName>
</protein>
<evidence type="ECO:0000313" key="9">
    <source>
        <dbReference type="Proteomes" id="UP001054892"/>
    </source>
</evidence>
<organism evidence="6 8">
    <name type="scientific">Pseudomonas tohonis</name>
    <dbReference type="NCBI Taxonomy" id="2725477"/>
    <lineage>
        <taxon>Bacteria</taxon>
        <taxon>Pseudomonadati</taxon>
        <taxon>Pseudomonadota</taxon>
        <taxon>Gammaproteobacteria</taxon>
        <taxon>Pseudomonadales</taxon>
        <taxon>Pseudomonadaceae</taxon>
        <taxon>Pseudomonas</taxon>
    </lineage>
</organism>
<dbReference type="SMART" id="SM00304">
    <property type="entry name" value="HAMP"/>
    <property type="match status" value="1"/>
</dbReference>
<dbReference type="RefSeq" id="WP_173173064.1">
    <property type="nucleotide sequence ID" value="NZ_AP023189.1"/>
</dbReference>
<keyword evidence="3" id="KW-0812">Transmembrane</keyword>
<dbReference type="PROSITE" id="PS50885">
    <property type="entry name" value="HAMP"/>
    <property type="match status" value="1"/>
</dbReference>
<evidence type="ECO:0000313" key="8">
    <source>
        <dbReference type="Proteomes" id="UP000509383"/>
    </source>
</evidence>
<dbReference type="KEGG" id="ptw:TUM18999_48430"/>